<sequence>MAKLDESLLTGLPPFSQLERPQIRAILDEAISRRYDEGKAIFREGFDADHFFLLLDGFVRVSRATETGEQVIVLHISPGQLFGIARALQRETYPATAIAAAESIVLSWPMRLWGPFIDSYPSFAAESYKTVGLRLGEIQASLTEMATKAVEQRVAATVLRMANQSGRKTEDGIEIAFPITRENIADMTGTTLHTVSRLLSGWQKQGIVKSTRKHVVVTDPHRLVVLSQSNS</sequence>
<name>A0A1M7GXN3_9RHOB</name>
<dbReference type="PROSITE" id="PS51063">
    <property type="entry name" value="HTH_CRP_2"/>
    <property type="match status" value="1"/>
</dbReference>
<proteinExistence type="predicted"/>
<keyword evidence="3" id="KW-0804">Transcription</keyword>
<dbReference type="Proteomes" id="UP000183974">
    <property type="component" value="Unassembled WGS sequence"/>
</dbReference>
<feature type="domain" description="Cyclic nucleotide-binding" evidence="4">
    <location>
        <begin position="14"/>
        <end position="102"/>
    </location>
</feature>
<dbReference type="InterPro" id="IPR018490">
    <property type="entry name" value="cNMP-bd_dom_sf"/>
</dbReference>
<dbReference type="InterPro" id="IPR000595">
    <property type="entry name" value="cNMP-bd_dom"/>
</dbReference>
<evidence type="ECO:0000259" key="4">
    <source>
        <dbReference type="PROSITE" id="PS50042"/>
    </source>
</evidence>
<dbReference type="EMBL" id="FRBR01000011">
    <property type="protein sequence ID" value="SHM20896.1"/>
    <property type="molecule type" value="Genomic_DNA"/>
</dbReference>
<dbReference type="CDD" id="cd00092">
    <property type="entry name" value="HTH_CRP"/>
    <property type="match status" value="1"/>
</dbReference>
<protein>
    <submittedName>
        <fullName evidence="6">cAMP-binding domain of CRP or a regulatory subunit of cAMP-dependent protein kinases</fullName>
    </submittedName>
</protein>
<dbReference type="SMART" id="SM00419">
    <property type="entry name" value="HTH_CRP"/>
    <property type="match status" value="1"/>
</dbReference>
<dbReference type="SUPFAM" id="SSF46785">
    <property type="entry name" value="Winged helix' DNA-binding domain"/>
    <property type="match status" value="1"/>
</dbReference>
<dbReference type="InterPro" id="IPR014710">
    <property type="entry name" value="RmlC-like_jellyroll"/>
</dbReference>
<dbReference type="SUPFAM" id="SSF51206">
    <property type="entry name" value="cAMP-binding domain-like"/>
    <property type="match status" value="1"/>
</dbReference>
<organism evidence="6 7">
    <name type="scientific">Roseovarius pacificus</name>
    <dbReference type="NCBI Taxonomy" id="337701"/>
    <lineage>
        <taxon>Bacteria</taxon>
        <taxon>Pseudomonadati</taxon>
        <taxon>Pseudomonadota</taxon>
        <taxon>Alphaproteobacteria</taxon>
        <taxon>Rhodobacterales</taxon>
        <taxon>Roseobacteraceae</taxon>
        <taxon>Roseovarius</taxon>
    </lineage>
</organism>
<dbReference type="InterPro" id="IPR036388">
    <property type="entry name" value="WH-like_DNA-bd_sf"/>
</dbReference>
<dbReference type="CDD" id="cd00038">
    <property type="entry name" value="CAP_ED"/>
    <property type="match status" value="1"/>
</dbReference>
<dbReference type="RefSeq" id="WP_073036043.1">
    <property type="nucleotide sequence ID" value="NZ_BMLR01000012.1"/>
</dbReference>
<dbReference type="Gene3D" id="2.60.120.10">
    <property type="entry name" value="Jelly Rolls"/>
    <property type="match status" value="1"/>
</dbReference>
<dbReference type="SMART" id="SM00100">
    <property type="entry name" value="cNMP"/>
    <property type="match status" value="1"/>
</dbReference>
<dbReference type="PROSITE" id="PS50042">
    <property type="entry name" value="CNMP_BINDING_3"/>
    <property type="match status" value="1"/>
</dbReference>
<dbReference type="GO" id="GO:0016301">
    <property type="term" value="F:kinase activity"/>
    <property type="evidence" value="ECO:0007669"/>
    <property type="project" value="UniProtKB-KW"/>
</dbReference>
<evidence type="ECO:0000256" key="3">
    <source>
        <dbReference type="ARBA" id="ARBA00023163"/>
    </source>
</evidence>
<evidence type="ECO:0000313" key="6">
    <source>
        <dbReference type="EMBL" id="SHM20896.1"/>
    </source>
</evidence>
<accession>A0A1M7GXN3</accession>
<dbReference type="Pfam" id="PF00027">
    <property type="entry name" value="cNMP_binding"/>
    <property type="match status" value="1"/>
</dbReference>
<keyword evidence="6" id="KW-0418">Kinase</keyword>
<evidence type="ECO:0000259" key="5">
    <source>
        <dbReference type="PROSITE" id="PS51063"/>
    </source>
</evidence>
<evidence type="ECO:0000313" key="7">
    <source>
        <dbReference type="Proteomes" id="UP000183974"/>
    </source>
</evidence>
<dbReference type="GO" id="GO:0005829">
    <property type="term" value="C:cytosol"/>
    <property type="evidence" value="ECO:0007669"/>
    <property type="project" value="TreeGrafter"/>
</dbReference>
<dbReference type="PANTHER" id="PTHR24567">
    <property type="entry name" value="CRP FAMILY TRANSCRIPTIONAL REGULATORY PROTEIN"/>
    <property type="match status" value="1"/>
</dbReference>
<dbReference type="PRINTS" id="PR00034">
    <property type="entry name" value="HTHCRP"/>
</dbReference>
<dbReference type="PANTHER" id="PTHR24567:SF28">
    <property type="entry name" value="LISTERIOLYSIN REGULATORY PROTEIN"/>
    <property type="match status" value="1"/>
</dbReference>
<evidence type="ECO:0000256" key="2">
    <source>
        <dbReference type="ARBA" id="ARBA00023125"/>
    </source>
</evidence>
<dbReference type="InterPro" id="IPR050397">
    <property type="entry name" value="Env_Response_Regulators"/>
</dbReference>
<keyword evidence="2" id="KW-0238">DNA-binding</keyword>
<dbReference type="GO" id="GO:0003677">
    <property type="term" value="F:DNA binding"/>
    <property type="evidence" value="ECO:0007669"/>
    <property type="project" value="UniProtKB-KW"/>
</dbReference>
<reference evidence="6 7" key="1">
    <citation type="submission" date="2016-11" db="EMBL/GenBank/DDBJ databases">
        <authorList>
            <person name="Jaros S."/>
            <person name="Januszkiewicz K."/>
            <person name="Wedrychowicz H."/>
        </authorList>
    </citation>
    <scope>NUCLEOTIDE SEQUENCE [LARGE SCALE GENOMIC DNA]</scope>
    <source>
        <strain evidence="6 7">DSM 29589</strain>
    </source>
</reference>
<dbReference type="OrthoDB" id="3525895at2"/>
<keyword evidence="1" id="KW-0805">Transcription regulation</keyword>
<gene>
    <name evidence="6" type="ORF">SAMN05444398_111122</name>
</gene>
<dbReference type="AlphaFoldDB" id="A0A1M7GXN3"/>
<dbReference type="STRING" id="337701.SAMN05444398_111122"/>
<keyword evidence="6" id="KW-0808">Transferase</keyword>
<feature type="domain" description="HTH crp-type" evidence="5">
    <location>
        <begin position="148"/>
        <end position="221"/>
    </location>
</feature>
<dbReference type="FunFam" id="1.10.10.10:FF:000028">
    <property type="entry name" value="Fumarate/nitrate reduction transcriptional regulator Fnr"/>
    <property type="match status" value="1"/>
</dbReference>
<dbReference type="Gene3D" id="1.10.10.10">
    <property type="entry name" value="Winged helix-like DNA-binding domain superfamily/Winged helix DNA-binding domain"/>
    <property type="match status" value="1"/>
</dbReference>
<dbReference type="InterPro" id="IPR012318">
    <property type="entry name" value="HTH_CRP"/>
</dbReference>
<dbReference type="Pfam" id="PF13545">
    <property type="entry name" value="HTH_Crp_2"/>
    <property type="match status" value="1"/>
</dbReference>
<keyword evidence="7" id="KW-1185">Reference proteome</keyword>
<evidence type="ECO:0000256" key="1">
    <source>
        <dbReference type="ARBA" id="ARBA00023015"/>
    </source>
</evidence>
<dbReference type="GO" id="GO:0003700">
    <property type="term" value="F:DNA-binding transcription factor activity"/>
    <property type="evidence" value="ECO:0007669"/>
    <property type="project" value="TreeGrafter"/>
</dbReference>
<dbReference type="InterPro" id="IPR036390">
    <property type="entry name" value="WH_DNA-bd_sf"/>
</dbReference>